<protein>
    <submittedName>
        <fullName evidence="1">Uncharacterized protein</fullName>
    </submittedName>
</protein>
<name>A0AAV5LJ72_9ROSI</name>
<gene>
    <name evidence="1" type="ORF">SLEP1_g45445</name>
</gene>
<organism evidence="1 2">
    <name type="scientific">Rubroshorea leprosula</name>
    <dbReference type="NCBI Taxonomy" id="152421"/>
    <lineage>
        <taxon>Eukaryota</taxon>
        <taxon>Viridiplantae</taxon>
        <taxon>Streptophyta</taxon>
        <taxon>Embryophyta</taxon>
        <taxon>Tracheophyta</taxon>
        <taxon>Spermatophyta</taxon>
        <taxon>Magnoliopsida</taxon>
        <taxon>eudicotyledons</taxon>
        <taxon>Gunneridae</taxon>
        <taxon>Pentapetalae</taxon>
        <taxon>rosids</taxon>
        <taxon>malvids</taxon>
        <taxon>Malvales</taxon>
        <taxon>Dipterocarpaceae</taxon>
        <taxon>Rubroshorea</taxon>
    </lineage>
</organism>
<accession>A0AAV5LJ72</accession>
<keyword evidence="2" id="KW-1185">Reference proteome</keyword>
<dbReference type="Proteomes" id="UP001054252">
    <property type="component" value="Unassembled WGS sequence"/>
</dbReference>
<reference evidence="1 2" key="1">
    <citation type="journal article" date="2021" name="Commun. Biol.">
        <title>The genome of Shorea leprosula (Dipterocarpaceae) highlights the ecological relevance of drought in aseasonal tropical rainforests.</title>
        <authorList>
            <person name="Ng K.K.S."/>
            <person name="Kobayashi M.J."/>
            <person name="Fawcett J.A."/>
            <person name="Hatakeyama M."/>
            <person name="Paape T."/>
            <person name="Ng C.H."/>
            <person name="Ang C.C."/>
            <person name="Tnah L.H."/>
            <person name="Lee C.T."/>
            <person name="Nishiyama T."/>
            <person name="Sese J."/>
            <person name="O'Brien M.J."/>
            <person name="Copetti D."/>
            <person name="Mohd Noor M.I."/>
            <person name="Ong R.C."/>
            <person name="Putra M."/>
            <person name="Sireger I.Z."/>
            <person name="Indrioko S."/>
            <person name="Kosugi Y."/>
            <person name="Izuno A."/>
            <person name="Isagi Y."/>
            <person name="Lee S.L."/>
            <person name="Shimizu K.K."/>
        </authorList>
    </citation>
    <scope>NUCLEOTIDE SEQUENCE [LARGE SCALE GENOMIC DNA]</scope>
    <source>
        <strain evidence="1">214</strain>
    </source>
</reference>
<proteinExistence type="predicted"/>
<evidence type="ECO:0000313" key="1">
    <source>
        <dbReference type="EMBL" id="GKV37414.1"/>
    </source>
</evidence>
<comment type="caution">
    <text evidence="1">The sequence shown here is derived from an EMBL/GenBank/DDBJ whole genome shotgun (WGS) entry which is preliminary data.</text>
</comment>
<evidence type="ECO:0000313" key="2">
    <source>
        <dbReference type="Proteomes" id="UP001054252"/>
    </source>
</evidence>
<dbReference type="EMBL" id="BPVZ01000122">
    <property type="protein sequence ID" value="GKV37414.1"/>
    <property type="molecule type" value="Genomic_DNA"/>
</dbReference>
<sequence length="51" mass="5869">MMGESPNESCYIHKGFVPTNPDRPASRTWKWWVSLPTKAAAYTRSRTRDLA</sequence>
<dbReference type="AlphaFoldDB" id="A0AAV5LJ72"/>